<dbReference type="RefSeq" id="WP_377831836.1">
    <property type="nucleotide sequence ID" value="NZ_JBHRSK010000004.1"/>
</dbReference>
<dbReference type="SMART" id="SM00895">
    <property type="entry name" value="FCD"/>
    <property type="match status" value="1"/>
</dbReference>
<gene>
    <name evidence="6" type="ORF">ACFOES_03750</name>
</gene>
<dbReference type="InterPro" id="IPR011711">
    <property type="entry name" value="GntR_C"/>
</dbReference>
<comment type="caution">
    <text evidence="6">The sequence shown here is derived from an EMBL/GenBank/DDBJ whole genome shotgun (WGS) entry which is preliminary data.</text>
</comment>
<organism evidence="6 7">
    <name type="scientific">Acidimangrovimonas pyrenivorans</name>
    <dbReference type="NCBI Taxonomy" id="2030798"/>
    <lineage>
        <taxon>Bacteria</taxon>
        <taxon>Pseudomonadati</taxon>
        <taxon>Pseudomonadota</taxon>
        <taxon>Alphaproteobacteria</taxon>
        <taxon>Rhodobacterales</taxon>
        <taxon>Paracoccaceae</taxon>
        <taxon>Acidimangrovimonas</taxon>
    </lineage>
</organism>
<dbReference type="InterPro" id="IPR008920">
    <property type="entry name" value="TF_FadR/GntR_C"/>
</dbReference>
<dbReference type="PROSITE" id="PS50949">
    <property type="entry name" value="HTH_GNTR"/>
    <property type="match status" value="1"/>
</dbReference>
<dbReference type="Pfam" id="PF07729">
    <property type="entry name" value="FCD"/>
    <property type="match status" value="1"/>
</dbReference>
<feature type="region of interest" description="Disordered" evidence="4">
    <location>
        <begin position="1"/>
        <end position="32"/>
    </location>
</feature>
<dbReference type="InterPro" id="IPR036388">
    <property type="entry name" value="WH-like_DNA-bd_sf"/>
</dbReference>
<evidence type="ECO:0000313" key="7">
    <source>
        <dbReference type="Proteomes" id="UP001595443"/>
    </source>
</evidence>
<keyword evidence="1" id="KW-0805">Transcription regulation</keyword>
<evidence type="ECO:0000259" key="5">
    <source>
        <dbReference type="PROSITE" id="PS50949"/>
    </source>
</evidence>
<dbReference type="Proteomes" id="UP001595443">
    <property type="component" value="Unassembled WGS sequence"/>
</dbReference>
<evidence type="ECO:0000313" key="6">
    <source>
        <dbReference type="EMBL" id="MFC2967197.1"/>
    </source>
</evidence>
<name>A0ABV7AEF5_9RHOB</name>
<evidence type="ECO:0000256" key="2">
    <source>
        <dbReference type="ARBA" id="ARBA00023125"/>
    </source>
</evidence>
<proteinExistence type="predicted"/>
<keyword evidence="7" id="KW-1185">Reference proteome</keyword>
<dbReference type="SMART" id="SM00345">
    <property type="entry name" value="HTH_GNTR"/>
    <property type="match status" value="1"/>
</dbReference>
<keyword evidence="2" id="KW-0238">DNA-binding</keyword>
<dbReference type="InterPro" id="IPR036390">
    <property type="entry name" value="WH_DNA-bd_sf"/>
</dbReference>
<dbReference type="Pfam" id="PF00392">
    <property type="entry name" value="GntR"/>
    <property type="match status" value="1"/>
</dbReference>
<evidence type="ECO:0000256" key="4">
    <source>
        <dbReference type="SAM" id="MobiDB-lite"/>
    </source>
</evidence>
<evidence type="ECO:0000256" key="3">
    <source>
        <dbReference type="ARBA" id="ARBA00023163"/>
    </source>
</evidence>
<dbReference type="PANTHER" id="PTHR43537">
    <property type="entry name" value="TRANSCRIPTIONAL REGULATOR, GNTR FAMILY"/>
    <property type="match status" value="1"/>
</dbReference>
<reference evidence="7" key="1">
    <citation type="journal article" date="2019" name="Int. J. Syst. Evol. Microbiol.">
        <title>The Global Catalogue of Microorganisms (GCM) 10K type strain sequencing project: providing services to taxonomists for standard genome sequencing and annotation.</title>
        <authorList>
            <consortium name="The Broad Institute Genomics Platform"/>
            <consortium name="The Broad Institute Genome Sequencing Center for Infectious Disease"/>
            <person name="Wu L."/>
            <person name="Ma J."/>
        </authorList>
    </citation>
    <scope>NUCLEOTIDE SEQUENCE [LARGE SCALE GENOMIC DNA]</scope>
    <source>
        <strain evidence="7">KCTC 62192</strain>
    </source>
</reference>
<evidence type="ECO:0000256" key="1">
    <source>
        <dbReference type="ARBA" id="ARBA00023015"/>
    </source>
</evidence>
<dbReference type="InterPro" id="IPR000524">
    <property type="entry name" value="Tscrpt_reg_HTH_GntR"/>
</dbReference>
<dbReference type="SUPFAM" id="SSF48008">
    <property type="entry name" value="GntR ligand-binding domain-like"/>
    <property type="match status" value="1"/>
</dbReference>
<dbReference type="SUPFAM" id="SSF46785">
    <property type="entry name" value="Winged helix' DNA-binding domain"/>
    <property type="match status" value="1"/>
</dbReference>
<sequence length="244" mass="26309">MLGQPRASLGPYAPGPPGRRIEDGSERKLSDTTAKLPAHELVYRRLREMILFGEFAPGQGVTIQGITAALNSGMTPVREAIRRLTAEGALEFMGNRRVCVPLLTPEGLDELSFARLSIEPHLARLATGHATEADIDYLAGIDALVNLAIQMGDVGAYLQHNYRFHAGLYELAEAPMLMSIANMLWLRGGPSLRVVCGRYGTLNLPDKHAEALQALRDGDADGVGQAISDDITQGLEQIRVSLAG</sequence>
<dbReference type="Gene3D" id="1.10.10.10">
    <property type="entry name" value="Winged helix-like DNA-binding domain superfamily/Winged helix DNA-binding domain"/>
    <property type="match status" value="1"/>
</dbReference>
<dbReference type="PANTHER" id="PTHR43537:SF39">
    <property type="entry name" value="HTH-TYPE TRANSCRIPTIONAL REGULATOR MCBR"/>
    <property type="match status" value="1"/>
</dbReference>
<protein>
    <submittedName>
        <fullName evidence="6">GntR family transcriptional regulator</fullName>
    </submittedName>
</protein>
<keyword evidence="3" id="KW-0804">Transcription</keyword>
<feature type="domain" description="HTH gntR-type" evidence="5">
    <location>
        <begin position="36"/>
        <end position="103"/>
    </location>
</feature>
<accession>A0ABV7AEF5</accession>
<feature type="compositionally biased region" description="Basic and acidic residues" evidence="4">
    <location>
        <begin position="19"/>
        <end position="30"/>
    </location>
</feature>
<dbReference type="EMBL" id="JBHRSK010000004">
    <property type="protein sequence ID" value="MFC2967197.1"/>
    <property type="molecule type" value="Genomic_DNA"/>
</dbReference>
<dbReference type="Gene3D" id="1.20.120.530">
    <property type="entry name" value="GntR ligand-binding domain-like"/>
    <property type="match status" value="1"/>
</dbReference>